<feature type="domain" description="ShKT" evidence="12">
    <location>
        <begin position="367"/>
        <end position="402"/>
    </location>
</feature>
<keyword evidence="7 10" id="KW-0482">Metalloprotease</keyword>
<keyword evidence="3 10" id="KW-0645">Protease</keyword>
<accession>A0AAE0YHV8</accession>
<evidence type="ECO:0000259" key="12">
    <source>
        <dbReference type="PROSITE" id="PS51670"/>
    </source>
</evidence>
<keyword evidence="2" id="KW-0245">EGF-like domain</keyword>
<evidence type="ECO:0000256" key="10">
    <source>
        <dbReference type="PROSITE-ProRule" id="PRU01211"/>
    </source>
</evidence>
<dbReference type="InterPro" id="IPR024079">
    <property type="entry name" value="MetalloPept_cat_dom_sf"/>
</dbReference>
<dbReference type="Proteomes" id="UP001283361">
    <property type="component" value="Unassembled WGS sequence"/>
</dbReference>
<keyword evidence="8" id="KW-1015">Disulfide bond</keyword>
<dbReference type="GO" id="GO:0004222">
    <property type="term" value="F:metalloendopeptidase activity"/>
    <property type="evidence" value="ECO:0007669"/>
    <property type="project" value="UniProtKB-UniRule"/>
</dbReference>
<dbReference type="InterPro" id="IPR003582">
    <property type="entry name" value="ShKT_dom"/>
</dbReference>
<dbReference type="Gene3D" id="3.40.390.10">
    <property type="entry name" value="Collagenase (Catalytic Domain)"/>
    <property type="match status" value="1"/>
</dbReference>
<dbReference type="PROSITE" id="PS51670">
    <property type="entry name" value="SHKT"/>
    <property type="match status" value="2"/>
</dbReference>
<evidence type="ECO:0000256" key="6">
    <source>
        <dbReference type="ARBA" id="ARBA00022833"/>
    </source>
</evidence>
<dbReference type="InterPro" id="IPR034035">
    <property type="entry name" value="Astacin-like_dom"/>
</dbReference>
<feature type="binding site" evidence="10">
    <location>
        <position position="164"/>
    </location>
    <ligand>
        <name>Zn(2+)</name>
        <dbReference type="ChEBI" id="CHEBI:29105"/>
        <note>catalytic</note>
    </ligand>
</feature>
<comment type="function">
    <text evidence="1">Metalloprotease.</text>
</comment>
<evidence type="ECO:0000256" key="7">
    <source>
        <dbReference type="ARBA" id="ARBA00023049"/>
    </source>
</evidence>
<evidence type="ECO:0000256" key="11">
    <source>
        <dbReference type="RuleBase" id="RU361183"/>
    </source>
</evidence>
<dbReference type="SMART" id="SM00235">
    <property type="entry name" value="ZnMc"/>
    <property type="match status" value="1"/>
</dbReference>
<dbReference type="EC" id="3.4.24.-" evidence="11"/>
<feature type="binding site" evidence="10">
    <location>
        <position position="168"/>
    </location>
    <ligand>
        <name>Zn(2+)</name>
        <dbReference type="ChEBI" id="CHEBI:29105"/>
        <note>catalytic</note>
    </ligand>
</feature>
<keyword evidence="6 10" id="KW-0862">Zinc</keyword>
<dbReference type="GO" id="GO:0008270">
    <property type="term" value="F:zinc ion binding"/>
    <property type="evidence" value="ECO:0007669"/>
    <property type="project" value="UniProtKB-UniRule"/>
</dbReference>
<dbReference type="FunFam" id="3.40.390.10:FF:000028">
    <property type="entry name" value="Zinc metalloproteinase"/>
    <property type="match status" value="1"/>
</dbReference>
<dbReference type="Pfam" id="PF01400">
    <property type="entry name" value="Astacin"/>
    <property type="match status" value="1"/>
</dbReference>
<comment type="cofactor">
    <cofactor evidence="10 11">
        <name>Zn(2+)</name>
        <dbReference type="ChEBI" id="CHEBI:29105"/>
    </cofactor>
    <text evidence="10 11">Binds 1 zinc ion per subunit.</text>
</comment>
<keyword evidence="11" id="KW-0732">Signal</keyword>
<feature type="chain" id="PRO_5041780063" description="Metalloendopeptidase" evidence="11">
    <location>
        <begin position="18"/>
        <end position="456"/>
    </location>
</feature>
<organism evidence="14 15">
    <name type="scientific">Elysia crispata</name>
    <name type="common">lettuce slug</name>
    <dbReference type="NCBI Taxonomy" id="231223"/>
    <lineage>
        <taxon>Eukaryota</taxon>
        <taxon>Metazoa</taxon>
        <taxon>Spiralia</taxon>
        <taxon>Lophotrochozoa</taxon>
        <taxon>Mollusca</taxon>
        <taxon>Gastropoda</taxon>
        <taxon>Heterobranchia</taxon>
        <taxon>Euthyneura</taxon>
        <taxon>Panpulmonata</taxon>
        <taxon>Sacoglossa</taxon>
        <taxon>Placobranchoidea</taxon>
        <taxon>Plakobranchidae</taxon>
        <taxon>Elysia</taxon>
    </lineage>
</organism>
<dbReference type="Pfam" id="PF01549">
    <property type="entry name" value="ShK"/>
    <property type="match status" value="2"/>
</dbReference>
<dbReference type="GO" id="GO:0018996">
    <property type="term" value="P:molting cycle, collagen and cuticulin-based cuticle"/>
    <property type="evidence" value="ECO:0007669"/>
    <property type="project" value="UniProtKB-ARBA"/>
</dbReference>
<protein>
    <recommendedName>
        <fullName evidence="11">Metalloendopeptidase</fullName>
        <ecNumber evidence="11">3.4.24.-</ecNumber>
    </recommendedName>
</protein>
<evidence type="ECO:0000256" key="8">
    <source>
        <dbReference type="ARBA" id="ARBA00023157"/>
    </source>
</evidence>
<evidence type="ECO:0000256" key="9">
    <source>
        <dbReference type="PROSITE-ProRule" id="PRU01005"/>
    </source>
</evidence>
<reference evidence="14" key="1">
    <citation type="journal article" date="2023" name="G3 (Bethesda)">
        <title>A reference genome for the long-term kleptoplast-retaining sea slug Elysia crispata morphotype clarki.</title>
        <authorList>
            <person name="Eastman K.E."/>
            <person name="Pendleton A.L."/>
            <person name="Shaikh M.A."/>
            <person name="Suttiyut T."/>
            <person name="Ogas R."/>
            <person name="Tomko P."/>
            <person name="Gavelis G."/>
            <person name="Widhalm J.R."/>
            <person name="Wisecaver J.H."/>
        </authorList>
    </citation>
    <scope>NUCLEOTIDE SEQUENCE</scope>
    <source>
        <strain evidence="14">ECLA1</strain>
    </source>
</reference>
<keyword evidence="15" id="KW-1185">Reference proteome</keyword>
<dbReference type="AlphaFoldDB" id="A0AAE0YHV8"/>
<dbReference type="CDD" id="cd04280">
    <property type="entry name" value="ZnMc_astacin_like"/>
    <property type="match status" value="1"/>
</dbReference>
<feature type="binding site" evidence="10">
    <location>
        <position position="174"/>
    </location>
    <ligand>
        <name>Zn(2+)</name>
        <dbReference type="ChEBI" id="CHEBI:29105"/>
        <note>catalytic</note>
    </ligand>
</feature>
<comment type="caution">
    <text evidence="9">Lacks conserved residue(s) required for the propagation of feature annotation.</text>
</comment>
<comment type="caution">
    <text evidence="14">The sequence shown here is derived from an EMBL/GenBank/DDBJ whole genome shotgun (WGS) entry which is preliminary data.</text>
</comment>
<dbReference type="InterPro" id="IPR006026">
    <property type="entry name" value="Peptidase_Metallo"/>
</dbReference>
<feature type="domain" description="Peptidase M12A" evidence="13">
    <location>
        <begin position="73"/>
        <end position="268"/>
    </location>
</feature>
<evidence type="ECO:0000313" key="15">
    <source>
        <dbReference type="Proteomes" id="UP001283361"/>
    </source>
</evidence>
<evidence type="ECO:0000259" key="13">
    <source>
        <dbReference type="PROSITE" id="PS51864"/>
    </source>
</evidence>
<dbReference type="EMBL" id="JAWDGP010006167">
    <property type="protein sequence ID" value="KAK3746128.1"/>
    <property type="molecule type" value="Genomic_DNA"/>
</dbReference>
<name>A0AAE0YHV8_9GAST</name>
<evidence type="ECO:0000313" key="14">
    <source>
        <dbReference type="EMBL" id="KAK3746128.1"/>
    </source>
</evidence>
<dbReference type="PRINTS" id="PR00480">
    <property type="entry name" value="ASTACIN"/>
</dbReference>
<dbReference type="SMART" id="SM00254">
    <property type="entry name" value="ShKT"/>
    <property type="match status" value="2"/>
</dbReference>
<dbReference type="SUPFAM" id="SSF55486">
    <property type="entry name" value="Metalloproteases ('zincins'), catalytic domain"/>
    <property type="match status" value="1"/>
</dbReference>
<dbReference type="GO" id="GO:0006508">
    <property type="term" value="P:proteolysis"/>
    <property type="evidence" value="ECO:0007669"/>
    <property type="project" value="UniProtKB-KW"/>
</dbReference>
<dbReference type="PANTHER" id="PTHR10127">
    <property type="entry name" value="DISCOIDIN, CUB, EGF, LAMININ , AND ZINC METALLOPROTEASE DOMAIN CONTAINING"/>
    <property type="match status" value="1"/>
</dbReference>
<dbReference type="PROSITE" id="PS51864">
    <property type="entry name" value="ASTACIN"/>
    <property type="match status" value="1"/>
</dbReference>
<feature type="signal peptide" evidence="11">
    <location>
        <begin position="1"/>
        <end position="17"/>
    </location>
</feature>
<dbReference type="Gene3D" id="1.10.10.1940">
    <property type="match status" value="2"/>
</dbReference>
<evidence type="ECO:0000256" key="1">
    <source>
        <dbReference type="ARBA" id="ARBA00002657"/>
    </source>
</evidence>
<feature type="active site" evidence="10">
    <location>
        <position position="165"/>
    </location>
</feature>
<gene>
    <name evidence="14" type="ORF">RRG08_003568</name>
</gene>
<sequence length="456" mass="50645">MMKILLLLALIMVCCHGRQLTIDELIASASTVSNLDYLSDVEGGVVLWDMDMALLIDQWNALQGKDKSRKKRKAIRDMKYRWTDKQIPYKMASGVFGENDLAEIQKAMDEWSTYTCIEFVEATSHTNHVFFDDASGCYSYVGMIGGTQTIGLAGGCRYKGVIAHEIGHAVGFHHEQNRPDRDNHVRIVKDNIPENLYYNFKKYDASAVNTYNVPYDYGSIMHYGGRAFSVNGEFTIQTLNSADQGSIGNRAGLSFYDIKLANLMYSCSEKCDASIRCPSHGFLGKDCKCYCPGAPVQACDAETGTEGATKGPTTKAPVTAPPCENLNEHCQVWADAGFCENHQYLQLYCKKACNLCEKVTKATQPPCFDEKEHCSFWKDQGYCTGAYETFMKNHCKKSCDYCNLSSGSDMDTDNDSDGGSKVNGDDKNGVGKLPTSYWAYLSSLVVIFVTFVPTML</sequence>
<keyword evidence="4 10" id="KW-0479">Metal-binding</keyword>
<dbReference type="PANTHER" id="PTHR10127:SF780">
    <property type="entry name" value="METALLOENDOPEPTIDASE"/>
    <property type="match status" value="1"/>
</dbReference>
<evidence type="ECO:0000256" key="3">
    <source>
        <dbReference type="ARBA" id="ARBA00022670"/>
    </source>
</evidence>
<evidence type="ECO:0000256" key="2">
    <source>
        <dbReference type="ARBA" id="ARBA00022536"/>
    </source>
</evidence>
<feature type="domain" description="ShKT" evidence="12">
    <location>
        <begin position="323"/>
        <end position="356"/>
    </location>
</feature>
<evidence type="ECO:0000256" key="5">
    <source>
        <dbReference type="ARBA" id="ARBA00022801"/>
    </source>
</evidence>
<evidence type="ECO:0000256" key="4">
    <source>
        <dbReference type="ARBA" id="ARBA00022723"/>
    </source>
</evidence>
<keyword evidence="5 10" id="KW-0378">Hydrolase</keyword>
<proteinExistence type="predicted"/>
<dbReference type="InterPro" id="IPR001506">
    <property type="entry name" value="Peptidase_M12A"/>
</dbReference>